<evidence type="ECO:0000313" key="2">
    <source>
        <dbReference type="Proteomes" id="UP000001511"/>
    </source>
</evidence>
<dbReference type="EMBL" id="CP002059">
    <property type="protein sequence ID" value="ADI62725.1"/>
    <property type="molecule type" value="Genomic_DNA"/>
</dbReference>
<dbReference type="Proteomes" id="UP000001511">
    <property type="component" value="Chromosome"/>
</dbReference>
<name>D7DVB7_NOSA0</name>
<dbReference type="HOGENOM" id="CLU_2955985_0_0_3"/>
<keyword evidence="2" id="KW-1185">Reference proteome</keyword>
<organism evidence="1 2">
    <name type="scientific">Nostoc azollae (strain 0708)</name>
    <name type="common">Anabaena azollae (strain 0708)</name>
    <dbReference type="NCBI Taxonomy" id="551115"/>
    <lineage>
        <taxon>Bacteria</taxon>
        <taxon>Bacillati</taxon>
        <taxon>Cyanobacteriota</taxon>
        <taxon>Cyanophyceae</taxon>
        <taxon>Nostocales</taxon>
        <taxon>Nostocaceae</taxon>
        <taxon>Trichormus</taxon>
    </lineage>
</organism>
<protein>
    <submittedName>
        <fullName evidence="1">Uncharacterized protein</fullName>
    </submittedName>
</protein>
<proteinExistence type="predicted"/>
<sequence length="59" mass="6824">MSNQINKSNLVELTIEAQQLISGGYCDYSPCYKPPKCCGYKPYCKSTPYKDYDYSSWYS</sequence>
<gene>
    <name evidence="1" type="ordered locus">Aazo_0072</name>
</gene>
<reference evidence="1 2" key="1">
    <citation type="journal article" date="2010" name="PLoS ONE">
        <title>Genome erosion in a nitrogen-fixing vertically transmitted endosymbiotic multicellular cyanobacterium.</title>
        <authorList>
            <person name="Ran L."/>
            <person name="Larsson J."/>
            <person name="Vigil-Stenman T."/>
            <person name="Nylander J.A."/>
            <person name="Ininbergs K."/>
            <person name="Zheng W.W."/>
            <person name="Lapidus A."/>
            <person name="Lowry S."/>
            <person name="Haselkorn R."/>
            <person name="Bergman B."/>
        </authorList>
    </citation>
    <scope>NUCLEOTIDE SEQUENCE [LARGE SCALE GENOMIC DNA]</scope>
    <source>
        <strain evidence="1 2">0708</strain>
    </source>
</reference>
<accession>D7DVB7</accession>
<dbReference type="KEGG" id="naz:Aazo_0072"/>
<evidence type="ECO:0000313" key="1">
    <source>
        <dbReference type="EMBL" id="ADI62725.1"/>
    </source>
</evidence>
<dbReference type="AlphaFoldDB" id="D7DVB7"/>